<accession>W4UVW8</accession>
<dbReference type="EMBL" id="BAIV01000019">
    <property type="protein sequence ID" value="GAE84748.1"/>
    <property type="molecule type" value="Genomic_DNA"/>
</dbReference>
<dbReference type="InterPro" id="IPR021958">
    <property type="entry name" value="DUF3575"/>
</dbReference>
<evidence type="ECO:0000313" key="1">
    <source>
        <dbReference type="EMBL" id="GAE84748.1"/>
    </source>
</evidence>
<dbReference type="STRING" id="1445607.JCM10512_3111"/>
<evidence type="ECO:0000313" key="2">
    <source>
        <dbReference type="Proteomes" id="UP000019131"/>
    </source>
</evidence>
<keyword evidence="2" id="KW-1185">Reference proteome</keyword>
<gene>
    <name evidence="1" type="ORF">JCM10512_3111</name>
</gene>
<proteinExistence type="predicted"/>
<name>W4UVW8_9BACE</name>
<dbReference type="AlphaFoldDB" id="W4UVW8"/>
<reference evidence="1 2" key="1">
    <citation type="journal article" date="2014" name="Genome Announc.">
        <title>Draft Genome Sequence of Bacteroides reticulotermitis Strain JCM 10512T, Isolated from the Gut of a Termite.</title>
        <authorList>
            <person name="Yuki M."/>
            <person name="Oshima K."/>
            <person name="Suda W."/>
            <person name="Sakamoto M."/>
            <person name="Iida T."/>
            <person name="Hattori M."/>
            <person name="Ohkuma M."/>
        </authorList>
    </citation>
    <scope>NUCLEOTIDE SEQUENCE [LARGE SCALE GENOMIC DNA]</scope>
    <source>
        <strain evidence="1 2">JCM 10512</strain>
    </source>
</reference>
<sequence length="53" mass="5788">MKTGRRVIAILFFILGSISSGYSQRVAIKTNTLGWLTASPNIEGEFVLSSISR</sequence>
<dbReference type="Pfam" id="PF12099">
    <property type="entry name" value="DUF3575"/>
    <property type="match status" value="1"/>
</dbReference>
<organism evidence="1 2">
    <name type="scientific">Bacteroides reticulotermitis JCM 10512</name>
    <dbReference type="NCBI Taxonomy" id="1445607"/>
    <lineage>
        <taxon>Bacteria</taxon>
        <taxon>Pseudomonadati</taxon>
        <taxon>Bacteroidota</taxon>
        <taxon>Bacteroidia</taxon>
        <taxon>Bacteroidales</taxon>
        <taxon>Bacteroidaceae</taxon>
        <taxon>Bacteroides</taxon>
    </lineage>
</organism>
<dbReference type="Proteomes" id="UP000019131">
    <property type="component" value="Unassembled WGS sequence"/>
</dbReference>
<comment type="caution">
    <text evidence="1">The sequence shown here is derived from an EMBL/GenBank/DDBJ whole genome shotgun (WGS) entry which is preliminary data.</text>
</comment>
<protein>
    <submittedName>
        <fullName evidence="1">Uncharacterized protein</fullName>
    </submittedName>
</protein>